<evidence type="ECO:0000256" key="1">
    <source>
        <dbReference type="SAM" id="MobiDB-lite"/>
    </source>
</evidence>
<reference evidence="3" key="3">
    <citation type="submission" date="2025-09" db="UniProtKB">
        <authorList>
            <consortium name="Ensembl"/>
        </authorList>
    </citation>
    <scope>IDENTIFICATION</scope>
</reference>
<feature type="compositionally biased region" description="Polar residues" evidence="1">
    <location>
        <begin position="120"/>
        <end position="154"/>
    </location>
</feature>
<feature type="domain" description="FHA" evidence="2">
    <location>
        <begin position="38"/>
        <end position="97"/>
    </location>
</feature>
<organism evidence="3 4">
    <name type="scientific">Ciona savignyi</name>
    <name type="common">Pacific transparent sea squirt</name>
    <dbReference type="NCBI Taxonomy" id="51511"/>
    <lineage>
        <taxon>Eukaryota</taxon>
        <taxon>Metazoa</taxon>
        <taxon>Chordata</taxon>
        <taxon>Tunicata</taxon>
        <taxon>Ascidiacea</taxon>
        <taxon>Phlebobranchia</taxon>
        <taxon>Cionidae</taxon>
        <taxon>Ciona</taxon>
    </lineage>
</organism>
<dbReference type="STRING" id="51511.ENSCSAVP00000001810"/>
<dbReference type="PANTHER" id="PTHR18853">
    <property type="entry name" value="FORKHEAD-ASSOCIATED DOMAIN-CONTAINING PROTEIN 1-RELATED"/>
    <property type="match status" value="1"/>
</dbReference>
<reference evidence="3" key="2">
    <citation type="submission" date="2025-08" db="UniProtKB">
        <authorList>
            <consortium name="Ensembl"/>
        </authorList>
    </citation>
    <scope>IDENTIFICATION</scope>
</reference>
<evidence type="ECO:0000313" key="3">
    <source>
        <dbReference type="Ensembl" id="ENSCSAVP00000001810.1"/>
    </source>
</evidence>
<feature type="region of interest" description="Disordered" evidence="1">
    <location>
        <begin position="195"/>
        <end position="215"/>
    </location>
</feature>
<accession>H2Y912</accession>
<dbReference type="HOGENOM" id="CLU_045491_0_0_1"/>
<dbReference type="Pfam" id="PF00498">
    <property type="entry name" value="FHA"/>
    <property type="match status" value="1"/>
</dbReference>
<evidence type="ECO:0000313" key="4">
    <source>
        <dbReference type="Proteomes" id="UP000007875"/>
    </source>
</evidence>
<dbReference type="Gene3D" id="2.60.200.20">
    <property type="match status" value="1"/>
</dbReference>
<keyword evidence="4" id="KW-1185">Reference proteome</keyword>
<feature type="region of interest" description="Disordered" evidence="1">
    <location>
        <begin position="112"/>
        <end position="172"/>
    </location>
</feature>
<dbReference type="SUPFAM" id="SSF49879">
    <property type="entry name" value="SMAD/FHA domain"/>
    <property type="match status" value="1"/>
</dbReference>
<protein>
    <recommendedName>
        <fullName evidence="2">FHA domain-containing protein</fullName>
    </recommendedName>
</protein>
<dbReference type="PANTHER" id="PTHR18853:SF10">
    <property type="entry name" value="FHA DOMAIN-CONTAINING PROTEIN"/>
    <property type="match status" value="1"/>
</dbReference>
<evidence type="ECO:0000259" key="2">
    <source>
        <dbReference type="Pfam" id="PF00498"/>
    </source>
</evidence>
<dbReference type="InterPro" id="IPR052642">
    <property type="entry name" value="CC-FHA_domain"/>
</dbReference>
<dbReference type="Proteomes" id="UP000007875">
    <property type="component" value="Unassembled WGS sequence"/>
</dbReference>
<dbReference type="InterPro" id="IPR008984">
    <property type="entry name" value="SMAD_FHA_dom_sf"/>
</dbReference>
<name>H2Y912_CIOSA</name>
<dbReference type="InParanoid" id="H2Y912"/>
<proteinExistence type="predicted"/>
<dbReference type="InterPro" id="IPR000253">
    <property type="entry name" value="FHA_dom"/>
</dbReference>
<reference evidence="4" key="1">
    <citation type="submission" date="2003-08" db="EMBL/GenBank/DDBJ databases">
        <authorList>
            <person name="Birren B."/>
            <person name="Nusbaum C."/>
            <person name="Abebe A."/>
            <person name="Abouelleil A."/>
            <person name="Adekoya E."/>
            <person name="Ait-zahra M."/>
            <person name="Allen N."/>
            <person name="Allen T."/>
            <person name="An P."/>
            <person name="Anderson M."/>
            <person name="Anderson S."/>
            <person name="Arachchi H."/>
            <person name="Armbruster J."/>
            <person name="Bachantsang P."/>
            <person name="Baldwin J."/>
            <person name="Barry A."/>
            <person name="Bayul T."/>
            <person name="Blitshsteyn B."/>
            <person name="Bloom T."/>
            <person name="Blye J."/>
            <person name="Boguslavskiy L."/>
            <person name="Borowsky M."/>
            <person name="Boukhgalter B."/>
            <person name="Brunache A."/>
            <person name="Butler J."/>
            <person name="Calixte N."/>
            <person name="Calvo S."/>
            <person name="Camarata J."/>
            <person name="Campo K."/>
            <person name="Chang J."/>
            <person name="Cheshatsang Y."/>
            <person name="Citroen M."/>
            <person name="Collymore A."/>
            <person name="Considine T."/>
            <person name="Cook A."/>
            <person name="Cooke P."/>
            <person name="Corum B."/>
            <person name="Cuomo C."/>
            <person name="David R."/>
            <person name="Dawoe T."/>
            <person name="Degray S."/>
            <person name="Dodge S."/>
            <person name="Dooley K."/>
            <person name="Dorje P."/>
            <person name="Dorjee K."/>
            <person name="Dorris L."/>
            <person name="Duffey N."/>
            <person name="Dupes A."/>
            <person name="Elkins T."/>
            <person name="Engels R."/>
            <person name="Erickson J."/>
            <person name="Farina A."/>
            <person name="Faro S."/>
            <person name="Ferreira P."/>
            <person name="Fischer H."/>
            <person name="Fitzgerald M."/>
            <person name="Foley K."/>
            <person name="Gage D."/>
            <person name="Galagan J."/>
            <person name="Gearin G."/>
            <person name="Gnerre S."/>
            <person name="Gnirke A."/>
            <person name="Goyette A."/>
            <person name="Graham J."/>
            <person name="Grandbois E."/>
            <person name="Gyaltsen K."/>
            <person name="Hafez N."/>
            <person name="Hagopian D."/>
            <person name="Hagos B."/>
            <person name="Hall J."/>
            <person name="Hatcher B."/>
            <person name="Heller A."/>
            <person name="Higgins H."/>
            <person name="Honan T."/>
            <person name="Horn A."/>
            <person name="Houde N."/>
            <person name="Hughes L."/>
            <person name="Hulme W."/>
            <person name="Husby E."/>
            <person name="Iliev I."/>
            <person name="Jaffe D."/>
            <person name="Jones C."/>
            <person name="Kamal M."/>
            <person name="Kamat A."/>
            <person name="Kamvysselis M."/>
            <person name="Karlsson E."/>
            <person name="Kells C."/>
            <person name="Kieu A."/>
            <person name="Kisner P."/>
            <person name="Kodira C."/>
            <person name="Kulbokas E."/>
            <person name="Labutti K."/>
            <person name="Lama D."/>
            <person name="Landers T."/>
            <person name="Leger J."/>
            <person name="Levine S."/>
            <person name="Lewis D."/>
            <person name="Lewis T."/>
            <person name="Lindblad-toh K."/>
            <person name="Liu X."/>
            <person name="Lokyitsang T."/>
            <person name="Lokyitsang Y."/>
            <person name="Lucien O."/>
            <person name="Lui A."/>
            <person name="Ma L.J."/>
            <person name="Mabbitt R."/>
            <person name="Macdonald J."/>
            <person name="Maclean C."/>
            <person name="Major J."/>
            <person name="Manning J."/>
            <person name="Marabella R."/>
            <person name="Maru K."/>
            <person name="Matthews C."/>
            <person name="Mauceli E."/>
            <person name="Mccarthy M."/>
            <person name="Mcdonough S."/>
            <person name="Mcghee T."/>
            <person name="Meldrim J."/>
            <person name="Meneus L."/>
            <person name="Mesirov J."/>
            <person name="Mihalev A."/>
            <person name="Mihova T."/>
            <person name="Mikkelsen T."/>
            <person name="Mlenga V."/>
            <person name="Moru K."/>
            <person name="Mozes J."/>
            <person name="Mulrain L."/>
            <person name="Munson G."/>
            <person name="Naylor J."/>
            <person name="Newes C."/>
            <person name="Nguyen C."/>
            <person name="Nguyen N."/>
            <person name="Nguyen T."/>
            <person name="Nicol R."/>
            <person name="Nielsen C."/>
            <person name="Nizzari M."/>
            <person name="Norbu C."/>
            <person name="Norbu N."/>
            <person name="O'donnell P."/>
            <person name="Okoawo O."/>
            <person name="O'leary S."/>
            <person name="Omotosho B."/>
            <person name="O'neill K."/>
            <person name="Osman S."/>
            <person name="Parker S."/>
            <person name="Perrin D."/>
            <person name="Phunkhang P."/>
            <person name="Piqani B."/>
            <person name="Purcell S."/>
            <person name="Rachupka T."/>
            <person name="Ramasamy U."/>
            <person name="Rameau R."/>
            <person name="Ray V."/>
            <person name="Raymond C."/>
            <person name="Retta R."/>
            <person name="Richardson S."/>
            <person name="Rise C."/>
            <person name="Rodriguez J."/>
            <person name="Rogers J."/>
            <person name="Rogov P."/>
            <person name="Rutman M."/>
            <person name="Schupbach R."/>
            <person name="Seaman C."/>
            <person name="Settipalli S."/>
            <person name="Sharpe T."/>
            <person name="Sheridan J."/>
            <person name="Sherpa N."/>
            <person name="Shi J."/>
            <person name="Smirnov S."/>
            <person name="Smith C."/>
            <person name="Sougnez C."/>
            <person name="Spencer B."/>
            <person name="Stalker J."/>
            <person name="Stange-thomann N."/>
            <person name="Stavropoulos S."/>
            <person name="Stetson K."/>
            <person name="Stone C."/>
            <person name="Stone S."/>
            <person name="Stubbs M."/>
            <person name="Talamas J."/>
            <person name="Tchuinga P."/>
            <person name="Tenzing P."/>
            <person name="Tesfaye S."/>
            <person name="Theodore J."/>
            <person name="Thoulutsang Y."/>
            <person name="Topham K."/>
            <person name="Towey S."/>
            <person name="Tsamla T."/>
            <person name="Tsomo N."/>
            <person name="Vallee D."/>
            <person name="Vassiliev H."/>
            <person name="Venkataraman V."/>
            <person name="Vinson J."/>
            <person name="Vo A."/>
            <person name="Wade C."/>
            <person name="Wang S."/>
            <person name="Wangchuk T."/>
            <person name="Wangdi T."/>
            <person name="Whittaker C."/>
            <person name="Wilkinson J."/>
            <person name="Wu Y."/>
            <person name="Wyman D."/>
            <person name="Yadav S."/>
            <person name="Yang S."/>
            <person name="Yang X."/>
            <person name="Yeager S."/>
            <person name="Yee E."/>
            <person name="Young G."/>
            <person name="Zainoun J."/>
            <person name="Zembeck L."/>
            <person name="Zimmer A."/>
            <person name="Zody M."/>
            <person name="Lander E."/>
        </authorList>
    </citation>
    <scope>NUCLEOTIDE SEQUENCE [LARGE SCALE GENOMIC DNA]</scope>
</reference>
<dbReference type="Ensembl" id="ENSCSAVT00000001841.1">
    <property type="protein sequence ID" value="ENSCSAVP00000001810.1"/>
    <property type="gene ID" value="ENSCSAVG00000001050.1"/>
</dbReference>
<sequence length="251" mass="28073">MRGYLKSPGHMYYLDSDVTSVGKGSGLKPPDHLKHAGAHIPLGCGKAEHFHAAVEKRADDNCFILVDMNTAYGTYVNEHRIQNGAVRLAPGDVVRFGHGGIPHEFNLLLEEKEQEEESVKASSRSSTPSGKKNQVESGYFNNRNKSANGTTSPLPYNINFRPDTAPTSPHVVTPPLSKLVLNERSKSVPRNLKMHGAETEKQEAWKHNGNEKNEETVATEQLFEEVETDPWYISMLREKEQRLLHMGDEIM</sequence>
<dbReference type="AlphaFoldDB" id="H2Y912"/>